<comment type="function">
    <text evidence="6 8">Catalyzes the attachment of isoleucine to tRNA(Ile). As IleRS can inadvertently accommodate and process structurally similar amino acids such as valine, to avoid such errors it has two additional distinct tRNA(Ile)-dependent editing activities. One activity is designated as 'pretransfer' editing and involves the hydrolysis of activated Val-AMP. The other activity is designated 'posttransfer' editing and involves deacylation of mischarged Val-tRNA(Ile).</text>
</comment>
<dbReference type="Pfam" id="PF00133">
    <property type="entry name" value="tRNA-synt_1"/>
    <property type="match status" value="2"/>
</dbReference>
<protein>
    <recommendedName>
        <fullName evidence="8">Isoleucine--tRNA ligase</fullName>
        <ecNumber evidence="8">6.1.1.5</ecNumber>
    </recommendedName>
    <alternativeName>
        <fullName evidence="8">Isoleucyl-tRNA synthetase</fullName>
        <shortName evidence="8">IleRS</shortName>
    </alternativeName>
</protein>
<name>A0ABW3AV24_9SPHI</name>
<dbReference type="EC" id="6.1.1.5" evidence="8"/>
<reference evidence="12" key="1">
    <citation type="journal article" date="2019" name="Int. J. Syst. Evol. Microbiol.">
        <title>The Global Catalogue of Microorganisms (GCM) 10K type strain sequencing project: providing services to taxonomists for standard genome sequencing and annotation.</title>
        <authorList>
            <consortium name="The Broad Institute Genomics Platform"/>
            <consortium name="The Broad Institute Genome Sequencing Center for Infectious Disease"/>
            <person name="Wu L."/>
            <person name="Ma J."/>
        </authorList>
    </citation>
    <scope>NUCLEOTIDE SEQUENCE [LARGE SCALE GENOMIC DNA]</scope>
    <source>
        <strain evidence="12">CCUG 61484</strain>
    </source>
</reference>
<evidence type="ECO:0000259" key="10">
    <source>
        <dbReference type="Pfam" id="PF08264"/>
    </source>
</evidence>
<dbReference type="Pfam" id="PF08264">
    <property type="entry name" value="Anticodon_1"/>
    <property type="match status" value="1"/>
</dbReference>
<feature type="domain" description="Aminoacyl-tRNA synthetase class Ia" evidence="9">
    <location>
        <begin position="17"/>
        <end position="526"/>
    </location>
</feature>
<feature type="domain" description="Aminoacyl-tRNA synthetase class Ia" evidence="9">
    <location>
        <begin position="668"/>
        <end position="826"/>
    </location>
</feature>
<comment type="domain">
    <text evidence="8">IleRS has two distinct active sites: one for aminoacylation and one for editing. The misactivated valine is translocated from the active site to the editing site, which sterically excludes the correctly activated isoleucine. The single editing site contains two valyl binding pockets, one specific for each substrate (Val-AMP or Val-tRNA(Ile)).</text>
</comment>
<feature type="short sequence motif" description="'KMSKS' region" evidence="8">
    <location>
        <begin position="789"/>
        <end position="793"/>
    </location>
</feature>
<keyword evidence="8" id="KW-0862">Zinc</keyword>
<dbReference type="HAMAP" id="MF_02003">
    <property type="entry name" value="Ile_tRNA_synth_type2"/>
    <property type="match status" value="1"/>
</dbReference>
<evidence type="ECO:0000256" key="7">
    <source>
        <dbReference type="ARBA" id="ARBA00048359"/>
    </source>
</evidence>
<dbReference type="Gene3D" id="3.40.50.620">
    <property type="entry name" value="HUPs"/>
    <property type="match status" value="3"/>
</dbReference>
<feature type="short sequence motif" description="'HIGH' region" evidence="8">
    <location>
        <begin position="47"/>
        <end position="57"/>
    </location>
</feature>
<evidence type="ECO:0000313" key="12">
    <source>
        <dbReference type="Proteomes" id="UP001597010"/>
    </source>
</evidence>
<dbReference type="PRINTS" id="PR00984">
    <property type="entry name" value="TRNASYNTHILE"/>
</dbReference>
<keyword evidence="12" id="KW-1185">Reference proteome</keyword>
<dbReference type="SUPFAM" id="SSF52374">
    <property type="entry name" value="Nucleotidylyl transferase"/>
    <property type="match status" value="1"/>
</dbReference>
<dbReference type="EMBL" id="JBHTHZ010000013">
    <property type="protein sequence ID" value="MFD0794798.1"/>
    <property type="molecule type" value="Genomic_DNA"/>
</dbReference>
<comment type="subcellular location">
    <subcellularLocation>
        <location evidence="8">Cytoplasm</location>
    </subcellularLocation>
</comment>
<comment type="similarity">
    <text evidence="8">Belongs to the class-I aminoacyl-tRNA synthetase family. IleS type 2 subfamily.</text>
</comment>
<evidence type="ECO:0000256" key="4">
    <source>
        <dbReference type="ARBA" id="ARBA00022917"/>
    </source>
</evidence>
<dbReference type="PANTHER" id="PTHR42780:SF1">
    <property type="entry name" value="ISOLEUCINE--TRNA LIGASE, CYTOPLASMIC"/>
    <property type="match status" value="1"/>
</dbReference>
<keyword evidence="8" id="KW-0479">Metal-binding</keyword>
<dbReference type="PANTHER" id="PTHR42780">
    <property type="entry name" value="SOLEUCYL-TRNA SYNTHETASE"/>
    <property type="match status" value="1"/>
</dbReference>
<feature type="domain" description="Methionyl/Valyl/Leucyl/Isoleucyl-tRNA synthetase anticodon-binding" evidence="10">
    <location>
        <begin position="876"/>
        <end position="1029"/>
    </location>
</feature>
<dbReference type="Pfam" id="PF19302">
    <property type="entry name" value="DUF5915"/>
    <property type="match status" value="1"/>
</dbReference>
<dbReference type="InterPro" id="IPR009080">
    <property type="entry name" value="tRNAsynth_Ia_anticodon-bd"/>
</dbReference>
<dbReference type="Gene3D" id="3.90.740.10">
    <property type="entry name" value="Valyl/Leucyl/Isoleucyl-tRNA synthetase, editing domain"/>
    <property type="match status" value="1"/>
</dbReference>
<evidence type="ECO:0000256" key="6">
    <source>
        <dbReference type="ARBA" id="ARBA00025217"/>
    </source>
</evidence>
<dbReference type="CDD" id="cd07961">
    <property type="entry name" value="Anticodon_Ia_Ile_ABEc"/>
    <property type="match status" value="1"/>
</dbReference>
<gene>
    <name evidence="8" type="primary">ileS</name>
    <name evidence="11" type="ORF">ACFQZX_14320</name>
</gene>
<dbReference type="InterPro" id="IPR002301">
    <property type="entry name" value="Ile-tRNA-ligase"/>
</dbReference>
<accession>A0ABW3AV24</accession>
<organism evidence="11 12">
    <name type="scientific">Mucilaginibacter litoreus</name>
    <dbReference type="NCBI Taxonomy" id="1048221"/>
    <lineage>
        <taxon>Bacteria</taxon>
        <taxon>Pseudomonadati</taxon>
        <taxon>Bacteroidota</taxon>
        <taxon>Sphingobacteriia</taxon>
        <taxon>Sphingobacteriales</taxon>
        <taxon>Sphingobacteriaceae</taxon>
        <taxon>Mucilaginibacter</taxon>
    </lineage>
</organism>
<keyword evidence="5 8" id="KW-0030">Aminoacyl-tRNA synthetase</keyword>
<keyword evidence="2 8" id="KW-0547">Nucleotide-binding</keyword>
<dbReference type="InterPro" id="IPR013155">
    <property type="entry name" value="M/V/L/I-tRNA-synth_anticd-bd"/>
</dbReference>
<dbReference type="Gene3D" id="1.10.730.10">
    <property type="entry name" value="Isoleucyl-tRNA Synthetase, Domain 1"/>
    <property type="match status" value="1"/>
</dbReference>
<dbReference type="InterPro" id="IPR002300">
    <property type="entry name" value="aa-tRNA-synth_Ia"/>
</dbReference>
<dbReference type="InterPro" id="IPR014729">
    <property type="entry name" value="Rossmann-like_a/b/a_fold"/>
</dbReference>
<dbReference type="InterPro" id="IPR033709">
    <property type="entry name" value="Anticodon_Ile_ABEc"/>
</dbReference>
<keyword evidence="8" id="KW-0963">Cytoplasm</keyword>
<comment type="caution">
    <text evidence="11">The sequence shown here is derived from an EMBL/GenBank/DDBJ whole genome shotgun (WGS) entry which is preliminary data.</text>
</comment>
<dbReference type="SUPFAM" id="SSF47323">
    <property type="entry name" value="Anticodon-binding domain of a subclass of class I aminoacyl-tRNA synthetases"/>
    <property type="match status" value="2"/>
</dbReference>
<evidence type="ECO:0000256" key="2">
    <source>
        <dbReference type="ARBA" id="ARBA00022741"/>
    </source>
</evidence>
<comment type="subunit">
    <text evidence="8">Monomer.</text>
</comment>
<evidence type="ECO:0000256" key="3">
    <source>
        <dbReference type="ARBA" id="ARBA00022840"/>
    </source>
</evidence>
<feature type="binding site" evidence="8">
    <location>
        <position position="792"/>
    </location>
    <ligand>
        <name>ATP</name>
        <dbReference type="ChEBI" id="CHEBI:30616"/>
    </ligand>
</feature>
<dbReference type="InterPro" id="IPR009008">
    <property type="entry name" value="Val/Leu/Ile-tRNA-synth_edit"/>
</dbReference>
<comment type="cofactor">
    <cofactor evidence="8">
        <name>Zn(2+)</name>
        <dbReference type="ChEBI" id="CHEBI:29105"/>
    </cofactor>
</comment>
<evidence type="ECO:0000313" key="11">
    <source>
        <dbReference type="EMBL" id="MFD0794798.1"/>
    </source>
</evidence>
<keyword evidence="3 8" id="KW-0067">ATP-binding</keyword>
<dbReference type="InterPro" id="IPR023586">
    <property type="entry name" value="Ile-tRNA-ligase_type2"/>
</dbReference>
<dbReference type="Proteomes" id="UP001597010">
    <property type="component" value="Unassembled WGS sequence"/>
</dbReference>
<evidence type="ECO:0000256" key="5">
    <source>
        <dbReference type="ARBA" id="ARBA00023146"/>
    </source>
</evidence>
<keyword evidence="1 8" id="KW-0436">Ligase</keyword>
<evidence type="ECO:0000256" key="1">
    <source>
        <dbReference type="ARBA" id="ARBA00022598"/>
    </source>
</evidence>
<evidence type="ECO:0000256" key="8">
    <source>
        <dbReference type="HAMAP-Rule" id="MF_02003"/>
    </source>
</evidence>
<proteinExistence type="inferred from homology"/>
<dbReference type="GO" id="GO:0004822">
    <property type="term" value="F:isoleucine-tRNA ligase activity"/>
    <property type="evidence" value="ECO:0007669"/>
    <property type="project" value="UniProtKB-EC"/>
</dbReference>
<comment type="catalytic activity">
    <reaction evidence="7 8">
        <text>tRNA(Ile) + L-isoleucine + ATP = L-isoleucyl-tRNA(Ile) + AMP + diphosphate</text>
        <dbReference type="Rhea" id="RHEA:11060"/>
        <dbReference type="Rhea" id="RHEA-COMP:9666"/>
        <dbReference type="Rhea" id="RHEA-COMP:9695"/>
        <dbReference type="ChEBI" id="CHEBI:30616"/>
        <dbReference type="ChEBI" id="CHEBI:33019"/>
        <dbReference type="ChEBI" id="CHEBI:58045"/>
        <dbReference type="ChEBI" id="CHEBI:78442"/>
        <dbReference type="ChEBI" id="CHEBI:78528"/>
        <dbReference type="ChEBI" id="CHEBI:456215"/>
        <dbReference type="EC" id="6.1.1.5"/>
    </reaction>
</comment>
<dbReference type="SUPFAM" id="SSF50677">
    <property type="entry name" value="ValRS/IleRS/LeuRS editing domain"/>
    <property type="match status" value="1"/>
</dbReference>
<keyword evidence="4 8" id="KW-0648">Protein biosynthesis</keyword>
<sequence length="1239" mass="141714">MYKEYKQLDLSKTGKEVLDFWKQNNIFEKSISSRPATNPYTFYEGPPSANGMPGIHHVMARSIKDIFCRYKTLKGYQVKRKGGWDTHGLPIELAVEKGLGITKDDIGKKISVKEYNDACRKEVMKYTDVWNDLTEKMGYWVDLENPYVTYENEYIETLWWILKELYNKNLLYKGYTVQPYSPKSGTGLSSHELNQPGTYKMVKDTTITAQFKVKRDSDSEFLFDGVDTDVFILAWTTTPWTLPSNCALAVGEDITYVKINTFNPYTYKPVCVVLAKELVGKYFKADGENASFDDYKGGDKIIPWKVAGEFKGTDLVGIHYYQLMPYVTNEDLEKNAFRVIPADFVTTGDGTGIVHTASVFGADDFRACKENNVPSVMVKDEFGKDVPLVDKQGRFVNEVTDFAGRYVKEEYYTDAERSAADFKATDVLISIKLKEENKAFNVQKYEHSYPHSWRSDEPILYYPLDSWFIRTTAVKDKMVELNKTINWKPESTGTGRFGNWLENLVDWNLSRSRYWGTPLPIWRPTVRAVTSTVGANTKVEEFKDLCIGSQKELINCGENFRSRYFHLNRIASDINDNSEAFFKKYHSIIGDNDILSLGETFEGAFANSRIIHENSFRERIKKTAISGEISLDELKSLLTTLNGLPEFESFIEDYSEDLNQYFSNNEIDLHRPYVDNIVIIKQSETAGNIFYYREPDLIDVWFDSGAMPYAQWHFPFENKEEFEAAYPADFIAEGVDQTRGWFFTLHAIAVMLSEASDEVKAVNEKVGNRGIAFKNVISNGLVLDKNGNKMSKRLGNGVDPFATIEQVGADAARWYMISNASPWDNLKFNTEGLDEVRRKFFGTLYNTYSFFVLYANIDKFKYEEADIAIESRPELDRWILSLLNTLSQEVDGYYADFEPTKAARAVQEFVDEHLSNWYVRLGRRRFWKSDNSEDKLSAYQTLYTCLITISKLMSPIAPFFAERLYNDLNNVTGKEEFESVHLAYFPEYHTELVDKALEERMQLAQDVSSLVLSLRKKVEIPVRRPLSKILLPILDSNFKQQVELVKELILSETNIKGIEYITDTAGFIKKKIKPNFKALGAKVGKDMKDVAAAINALSQEDITKLESEGTIWILDGKYAIQPSDVEIIAEDVPGWQVANLGKLTVALDVTITEQLKEEGYAREFINRVQNLRKTKGFEVTDRIGVKVNCGEQVWKAVENNLNYICAEVLADSIIHHNALTEGDKVVIDEFEILMAITKS</sequence>
<dbReference type="RefSeq" id="WP_377117080.1">
    <property type="nucleotide sequence ID" value="NZ_JBHTHZ010000013.1"/>
</dbReference>
<evidence type="ECO:0000259" key="9">
    <source>
        <dbReference type="Pfam" id="PF00133"/>
    </source>
</evidence>